<keyword evidence="2 6" id="KW-0812">Transmembrane</keyword>
<feature type="transmembrane region" description="Helical" evidence="6">
    <location>
        <begin position="6"/>
        <end position="26"/>
    </location>
</feature>
<feature type="transmembrane region" description="Helical" evidence="6">
    <location>
        <begin position="176"/>
        <end position="197"/>
    </location>
</feature>
<dbReference type="PANTHER" id="PTHR33048:SF166">
    <property type="entry name" value="PTH11-LIKE INTEGRAL MEMBRANE PROTEIN"/>
    <property type="match status" value="1"/>
</dbReference>
<sequence length="318" mass="36496">MQDPTLLILWLLTWFAVAIMATRLVLRKVRGQAFQVGDYLTMAAIFCAFVRLGLIHVVITWGTNNMPPTLRDKTHWTPEKVYRREIGSKFALVNRVFYNSYLWLQKLALLEITRQLIKGLHWEYVVLRSFFVIFAGTYIAVQVVTFTECTPFHLYWQVLPDPGICSQAQTQLLTLGVLNIITDIMLMVLPIPIFFYYWKRPLLERIHIASLFSLGIFIIAITAIRLPQNHNQAVSQVNRTTWASIELFVAALAVNAPVLYTLRKRNPRAQPPPPATVIELSDGPASDSPMVHDQDARNYYNRTRVDTAMVPDTPKLKR</sequence>
<keyword evidence="4 6" id="KW-0472">Membrane</keyword>
<protein>
    <submittedName>
        <fullName evidence="8">Putative pth11-type gpcr protein</fullName>
    </submittedName>
</protein>
<evidence type="ECO:0000256" key="2">
    <source>
        <dbReference type="ARBA" id="ARBA00022692"/>
    </source>
</evidence>
<feature type="transmembrane region" description="Helical" evidence="6">
    <location>
        <begin position="209"/>
        <end position="228"/>
    </location>
</feature>
<evidence type="ECO:0000313" key="8">
    <source>
        <dbReference type="EMBL" id="KKY13594.1"/>
    </source>
</evidence>
<dbReference type="InterPro" id="IPR049326">
    <property type="entry name" value="Rhodopsin_dom_fungi"/>
</dbReference>
<evidence type="ECO:0000259" key="7">
    <source>
        <dbReference type="Pfam" id="PF20684"/>
    </source>
</evidence>
<dbReference type="GO" id="GO:0016020">
    <property type="term" value="C:membrane"/>
    <property type="evidence" value="ECO:0007669"/>
    <property type="project" value="UniProtKB-SubCell"/>
</dbReference>
<reference evidence="8 9" key="2">
    <citation type="submission" date="2015-05" db="EMBL/GenBank/DDBJ databases">
        <title>Distinctive expansion of gene families associated with plant cell wall degradation and secondary metabolism in the genomes of grapevine trunk pathogens.</title>
        <authorList>
            <person name="Lawrence D.P."/>
            <person name="Travadon R."/>
            <person name="Rolshausen P.E."/>
            <person name="Baumgartner K."/>
        </authorList>
    </citation>
    <scope>NUCLEOTIDE SEQUENCE [LARGE SCALE GENOMIC DNA]</scope>
    <source>
        <strain evidence="8">DS831</strain>
    </source>
</reference>
<keyword evidence="3 6" id="KW-1133">Transmembrane helix</keyword>
<comment type="subcellular location">
    <subcellularLocation>
        <location evidence="1">Membrane</location>
        <topology evidence="1">Multi-pass membrane protein</topology>
    </subcellularLocation>
</comment>
<evidence type="ECO:0000256" key="4">
    <source>
        <dbReference type="ARBA" id="ARBA00023136"/>
    </source>
</evidence>
<comment type="similarity">
    <text evidence="5">Belongs to the SAT4 family.</text>
</comment>
<evidence type="ECO:0000256" key="1">
    <source>
        <dbReference type="ARBA" id="ARBA00004141"/>
    </source>
</evidence>
<proteinExistence type="inferred from homology"/>
<evidence type="ECO:0000256" key="6">
    <source>
        <dbReference type="SAM" id="Phobius"/>
    </source>
</evidence>
<evidence type="ECO:0000256" key="3">
    <source>
        <dbReference type="ARBA" id="ARBA00022989"/>
    </source>
</evidence>
<reference evidence="8 9" key="1">
    <citation type="submission" date="2015-03" db="EMBL/GenBank/DDBJ databases">
        <authorList>
            <person name="Morales-Cruz A."/>
            <person name="Amrine K.C."/>
            <person name="Cantu D."/>
        </authorList>
    </citation>
    <scope>NUCLEOTIDE SEQUENCE [LARGE SCALE GENOMIC DNA]</scope>
    <source>
        <strain evidence="8">DS831</strain>
    </source>
</reference>
<evidence type="ECO:0000313" key="9">
    <source>
        <dbReference type="Proteomes" id="UP000034182"/>
    </source>
</evidence>
<feature type="transmembrane region" description="Helical" evidence="6">
    <location>
        <begin position="38"/>
        <end position="61"/>
    </location>
</feature>
<feature type="domain" description="Rhodopsin" evidence="7">
    <location>
        <begin position="23"/>
        <end position="263"/>
    </location>
</feature>
<dbReference type="EMBL" id="LAQI01000282">
    <property type="protein sequence ID" value="KKY13594.1"/>
    <property type="molecule type" value="Genomic_DNA"/>
</dbReference>
<organism evidence="8 9">
    <name type="scientific">Diplodia seriata</name>
    <dbReference type="NCBI Taxonomy" id="420778"/>
    <lineage>
        <taxon>Eukaryota</taxon>
        <taxon>Fungi</taxon>
        <taxon>Dikarya</taxon>
        <taxon>Ascomycota</taxon>
        <taxon>Pezizomycotina</taxon>
        <taxon>Dothideomycetes</taxon>
        <taxon>Dothideomycetes incertae sedis</taxon>
        <taxon>Botryosphaeriales</taxon>
        <taxon>Botryosphaeriaceae</taxon>
        <taxon>Diplodia</taxon>
    </lineage>
</organism>
<dbReference type="AlphaFoldDB" id="A0A0G2DSA8"/>
<dbReference type="PANTHER" id="PTHR33048">
    <property type="entry name" value="PTH11-LIKE INTEGRAL MEMBRANE PROTEIN (AFU_ORTHOLOGUE AFUA_5G11245)"/>
    <property type="match status" value="1"/>
</dbReference>
<dbReference type="Pfam" id="PF20684">
    <property type="entry name" value="Fung_rhodopsin"/>
    <property type="match status" value="1"/>
</dbReference>
<feature type="transmembrane region" description="Helical" evidence="6">
    <location>
        <begin position="125"/>
        <end position="146"/>
    </location>
</feature>
<evidence type="ECO:0000256" key="5">
    <source>
        <dbReference type="ARBA" id="ARBA00038359"/>
    </source>
</evidence>
<feature type="transmembrane region" description="Helical" evidence="6">
    <location>
        <begin position="240"/>
        <end position="262"/>
    </location>
</feature>
<accession>A0A0G2DSA8</accession>
<dbReference type="InterPro" id="IPR052337">
    <property type="entry name" value="SAT4-like"/>
</dbReference>
<dbReference type="Proteomes" id="UP000034182">
    <property type="component" value="Unassembled WGS sequence"/>
</dbReference>
<comment type="caution">
    <text evidence="8">The sequence shown here is derived from an EMBL/GenBank/DDBJ whole genome shotgun (WGS) entry which is preliminary data.</text>
</comment>
<gene>
    <name evidence="8" type="ORF">UCDDS831_g08831</name>
</gene>
<name>A0A0G2DSA8_9PEZI</name>